<dbReference type="RefSeq" id="WP_290314500.1">
    <property type="nucleotide sequence ID" value="NZ_JAUFPN010000001.1"/>
</dbReference>
<comment type="caution">
    <text evidence="7">The sequence shown here is derived from an EMBL/GenBank/DDBJ whole genome shotgun (WGS) entry which is preliminary data.</text>
</comment>
<evidence type="ECO:0000256" key="5">
    <source>
        <dbReference type="SAM" id="MobiDB-lite"/>
    </source>
</evidence>
<keyword evidence="2" id="KW-0812">Transmembrane</keyword>
<keyword evidence="8" id="KW-1185">Reference proteome</keyword>
<dbReference type="PANTHER" id="PTHR36985">
    <property type="entry name" value="TRANSLOCATION AND ASSEMBLY MODULE SUBUNIT TAMB"/>
    <property type="match status" value="1"/>
</dbReference>
<evidence type="ECO:0000259" key="6">
    <source>
        <dbReference type="Pfam" id="PF04357"/>
    </source>
</evidence>
<reference evidence="8" key="1">
    <citation type="journal article" date="2019" name="Int. J. Syst. Evol. Microbiol.">
        <title>The Global Catalogue of Microorganisms (GCM) 10K type strain sequencing project: providing services to taxonomists for standard genome sequencing and annotation.</title>
        <authorList>
            <consortium name="The Broad Institute Genomics Platform"/>
            <consortium name="The Broad Institute Genome Sequencing Center for Infectious Disease"/>
            <person name="Wu L."/>
            <person name="Ma J."/>
        </authorList>
    </citation>
    <scope>NUCLEOTIDE SEQUENCE [LARGE SCALE GENOMIC DNA]</scope>
    <source>
        <strain evidence="8">CECT 7131</strain>
    </source>
</reference>
<evidence type="ECO:0000256" key="4">
    <source>
        <dbReference type="ARBA" id="ARBA00023136"/>
    </source>
</evidence>
<name>A0ABT7ZZ81_9PROT</name>
<evidence type="ECO:0000313" key="8">
    <source>
        <dbReference type="Proteomes" id="UP001529369"/>
    </source>
</evidence>
<dbReference type="EMBL" id="JAUFPN010000001">
    <property type="protein sequence ID" value="MDN3562779.1"/>
    <property type="molecule type" value="Genomic_DNA"/>
</dbReference>
<comment type="subcellular location">
    <subcellularLocation>
        <location evidence="1">Membrane</location>
        <topology evidence="1">Single-pass membrane protein</topology>
    </subcellularLocation>
</comment>
<evidence type="ECO:0000313" key="7">
    <source>
        <dbReference type="EMBL" id="MDN3562779.1"/>
    </source>
</evidence>
<feature type="region of interest" description="Disordered" evidence="5">
    <location>
        <begin position="1001"/>
        <end position="1025"/>
    </location>
</feature>
<keyword evidence="4" id="KW-0472">Membrane</keyword>
<evidence type="ECO:0000256" key="2">
    <source>
        <dbReference type="ARBA" id="ARBA00022692"/>
    </source>
</evidence>
<proteinExistence type="predicted"/>
<organism evidence="7 8">
    <name type="scientific">Paeniroseomonas aquatica</name>
    <dbReference type="NCBI Taxonomy" id="373043"/>
    <lineage>
        <taxon>Bacteria</taxon>
        <taxon>Pseudomonadati</taxon>
        <taxon>Pseudomonadota</taxon>
        <taxon>Alphaproteobacteria</taxon>
        <taxon>Acetobacterales</taxon>
        <taxon>Acetobacteraceae</taxon>
        <taxon>Paeniroseomonas</taxon>
    </lineage>
</organism>
<evidence type="ECO:0000256" key="1">
    <source>
        <dbReference type="ARBA" id="ARBA00004167"/>
    </source>
</evidence>
<gene>
    <name evidence="7" type="ORF">QWZ14_00045</name>
</gene>
<evidence type="ECO:0000256" key="3">
    <source>
        <dbReference type="ARBA" id="ARBA00022989"/>
    </source>
</evidence>
<feature type="compositionally biased region" description="Pro residues" evidence="5">
    <location>
        <begin position="1012"/>
        <end position="1025"/>
    </location>
</feature>
<feature type="domain" description="Translocation and assembly module TamB C-terminal" evidence="6">
    <location>
        <begin position="911"/>
        <end position="1262"/>
    </location>
</feature>
<dbReference type="Proteomes" id="UP001529369">
    <property type="component" value="Unassembled WGS sequence"/>
</dbReference>
<dbReference type="PANTHER" id="PTHR36985:SF1">
    <property type="entry name" value="TRANSLOCATION AND ASSEMBLY MODULE SUBUNIT TAMB"/>
    <property type="match status" value="1"/>
</dbReference>
<dbReference type="Pfam" id="PF04357">
    <property type="entry name" value="TamB"/>
    <property type="match status" value="1"/>
</dbReference>
<protein>
    <submittedName>
        <fullName evidence="7">Translocation/assembly module TamB domain-containing protein</fullName>
    </submittedName>
</protein>
<keyword evidence="3" id="KW-1133">Transmembrane helix</keyword>
<accession>A0ABT7ZZ81</accession>
<dbReference type="InterPro" id="IPR007452">
    <property type="entry name" value="TamB_C"/>
</dbReference>
<sequence>MRIVKWVMGALALLILVPVALLAGGLAWVNTEGGREFLQRQAAGFVPGLRIEGLRGPLPGRLGFARLGYADAEGEWVVLEDGQVALDLTALLSGTLRVERLEAARVALARLPAAGPEAPPTPPGETVLPSLPSLPVAVALDRLAIGRIELGAPVLGQAAVFALDGNARLESGGLLAALDLRRLDAEARASLNLALTPAADRLSARLTFDEAPGGLVAGFIPPPEGGWGEAPLHLAMTLDGPASGAALDLRAGIGEAVGLQASGMVRATPDGGFGATLRGEARAAPLLPAELRPLAMPLGFALDADLPANRRLALRDLSLALPAGTVTAKGGVDLGTEALDLRLVLALVESRKFGALLPAGLAWTGVAAEAQVTGTIAAPAIDLTAQPQGLATGVAQADAVLGPAPRLALQAALPGPSLDAVLTGAEGRLAAKGTLAEPIALDLEASLPRLEVLGAGSEGALEARVHAAGRLADPDLTVSAQSGRIAAAGRVLEALKLEAQVATPASAPRGTARLVATLDGMPVSLDFRGRPDGEAVQIEAAEARLGPARLTATGRLDAAAKLFDGTARLEATDLAPLGRLAGVAGLAGRLVLEAALAPRDGVQGFDLKLDAPRLGYAGQEGSLAATVAGTPQALDWTLRGRATAGDLSGRGKVTAADGGWRLDLAALEARAMEETIRLAGPARVQLGGDGGVEVAGLALAIGQGGRLQAAGRWGPERADMGLTIAALPLALAQRFAPDLAPRGMLSGEVRATGPVARPEIRGTLAGTGIGLGADWARGLPLLTLKAEGSMVGDTTQARAEIGAGPAGSITATARLPSAFAPGGFGPGGALAATLDGSLNLAPLAGPFLAAGADRATGRLALALRADGTLGAPRFGGRATLSGGDYRNASTGVRLSDIGGVVTGDGTRLVIERLEGRTVGGGTIGVTGSVDAGAPGFPADLTIRARNARPVNSELVTATIGADLRVTGPLTGGGAIAGEVRIDQAEIRVPNTLPASVPTLTNVRERGRTPPGVVRPPPPVAHPPPPGPPLSLAVKVVAQRVFIRGRGIDVEMGGEVQVGGTTAAPVPSGALTLKRGTLDILTRKLTFQRGNIGFVSGTLVPQLDLAAQSTVRSTTITIAITGTPTAPEVKFTSSPELPQDEVLARLLFDRATGNLSPFEIAQLAAALAQLTGVGGGSNPLDRVRNALGLDRLGVSSAEGSNAAAVEAGRYVAPGVFLGVRQGTNGGQTGVGVQVEITPNIKLEGQTATGPAGDRVGLSYEFEY</sequence>